<dbReference type="KEGG" id="pspw:BJG93_29715"/>
<evidence type="ECO:0000313" key="3">
    <source>
        <dbReference type="Proteomes" id="UP000179860"/>
    </source>
</evidence>
<protein>
    <submittedName>
        <fullName evidence="2">Hydantoinase B/oxoprolinase family protein</fullName>
    </submittedName>
</protein>
<name>A0A1I9YTV4_9BURK</name>
<geneLocation type="plasmid" evidence="2 3">
    <name>pl1WSM5005</name>
</geneLocation>
<feature type="domain" description="Hydantoinase B/oxoprolinase" evidence="1">
    <location>
        <begin position="29"/>
        <end position="94"/>
    </location>
</feature>
<keyword evidence="2" id="KW-0614">Plasmid</keyword>
<dbReference type="Proteomes" id="UP000179860">
    <property type="component" value="Plasmid pl1WSM5005"/>
</dbReference>
<keyword evidence="3" id="KW-1185">Reference proteome</keyword>
<organism evidence="2 3">
    <name type="scientific">Paraburkholderia sprentiae WSM5005</name>
    <dbReference type="NCBI Taxonomy" id="754502"/>
    <lineage>
        <taxon>Bacteria</taxon>
        <taxon>Pseudomonadati</taxon>
        <taxon>Pseudomonadota</taxon>
        <taxon>Betaproteobacteria</taxon>
        <taxon>Burkholderiales</taxon>
        <taxon>Burkholderiaceae</taxon>
        <taxon>Paraburkholderia</taxon>
    </lineage>
</organism>
<proteinExistence type="predicted"/>
<dbReference type="AlphaFoldDB" id="A0A1I9YTV4"/>
<dbReference type="EMBL" id="CP017563">
    <property type="protein sequence ID" value="APA89661.1"/>
    <property type="molecule type" value="Genomic_DNA"/>
</dbReference>
<dbReference type="RefSeq" id="WP_027194244.1">
    <property type="nucleotide sequence ID" value="NZ_KI421530.1"/>
</dbReference>
<dbReference type="InterPro" id="IPR003692">
    <property type="entry name" value="Hydantoinase_B"/>
</dbReference>
<dbReference type="Pfam" id="PF02538">
    <property type="entry name" value="Hydantoinase_B"/>
    <property type="match status" value="1"/>
</dbReference>
<reference evidence="2" key="1">
    <citation type="submission" date="2016-09" db="EMBL/GenBank/DDBJ databases">
        <title>The Complete Genome of Burkholderia sprentiae wsm5005.</title>
        <authorList>
            <person name="De Meyer S."/>
            <person name="Wang P."/>
            <person name="Terpolilli J."/>
        </authorList>
    </citation>
    <scope>NUCLEOTIDE SEQUENCE [LARGE SCALE GENOMIC DNA]</scope>
    <source>
        <strain evidence="2">WSM5005</strain>
        <plasmid evidence="2">pl1WSM5005</plasmid>
    </source>
</reference>
<sequence>MEHYDFFIHATAASLAFPPIFFPPDNPTVAIIAPSGEVIAPYGLQGGQPGAVHHYTIEQGGETVTLGSKDANATLMPGAVLTLRSAGGGGFGDPRLREPSLVKRDLDYGYVTG</sequence>
<accession>A0A1I9YTV4</accession>
<dbReference type="GO" id="GO:0003824">
    <property type="term" value="F:catalytic activity"/>
    <property type="evidence" value="ECO:0007669"/>
    <property type="project" value="InterPro"/>
</dbReference>
<evidence type="ECO:0000259" key="1">
    <source>
        <dbReference type="Pfam" id="PF02538"/>
    </source>
</evidence>
<evidence type="ECO:0000313" key="2">
    <source>
        <dbReference type="EMBL" id="APA89661.1"/>
    </source>
</evidence>
<reference evidence="2" key="2">
    <citation type="submission" date="2021-06" db="EMBL/GenBank/DDBJ databases">
        <authorList>
            <person name="Rogers T.H."/>
            <person name="Ramsay J.P."/>
            <person name="Wang P."/>
            <person name="Terpolilli J."/>
        </authorList>
    </citation>
    <scope>NUCLEOTIDE SEQUENCE [LARGE SCALE GENOMIC DNA]</scope>
    <source>
        <strain evidence="2">WSM5005</strain>
        <plasmid evidence="2">pl1WSM5005</plasmid>
    </source>
</reference>
<gene>
    <name evidence="2" type="ORF">BJG93_29715</name>
</gene>